<organism evidence="1 2">
    <name type="scientific">Legionella quinlivanii</name>
    <dbReference type="NCBI Taxonomy" id="45073"/>
    <lineage>
        <taxon>Bacteria</taxon>
        <taxon>Pseudomonadati</taxon>
        <taxon>Pseudomonadota</taxon>
        <taxon>Gammaproteobacteria</taxon>
        <taxon>Legionellales</taxon>
        <taxon>Legionellaceae</taxon>
        <taxon>Legionella</taxon>
    </lineage>
</organism>
<dbReference type="InterPro" id="IPR021268">
    <property type="entry name" value="DUF2845"/>
</dbReference>
<sequence length="197" mass="20916">MAGKIAVAVGTVIFPCILWAADSVYCPQNHGYINVGMTQDQVIAACGQPLSQQNSNKPLMQKIPAQQLYYNNEGAPTAFYGVWKLPIGNSNYGSAPFQGTAGGVQLQVDVVNNQVHDIVLNGNSTNAFSICGGTSIQAGDPVGKVYGACGSPSIVNNTFIEVPVQSQTKPQIWTYQPSQYGPPMSLTFVDGKLQSID</sequence>
<dbReference type="Proteomes" id="UP000054618">
    <property type="component" value="Unassembled WGS sequence"/>
</dbReference>
<dbReference type="STRING" id="45073.Lqui_1463"/>
<gene>
    <name evidence="1" type="ORF">Lqui_1463</name>
</gene>
<accession>A0A0W0Y004</accession>
<dbReference type="RefSeq" id="WP_058507573.1">
    <property type="nucleotide sequence ID" value="NZ_CAAAIK010000001.1"/>
</dbReference>
<dbReference type="EMBL" id="LNYS01000008">
    <property type="protein sequence ID" value="KTD50138.1"/>
    <property type="molecule type" value="Genomic_DNA"/>
</dbReference>
<keyword evidence="2" id="KW-1185">Reference proteome</keyword>
<comment type="caution">
    <text evidence="1">The sequence shown here is derived from an EMBL/GenBank/DDBJ whole genome shotgun (WGS) entry which is preliminary data.</text>
</comment>
<name>A0A0W0Y004_9GAMM</name>
<dbReference type="Pfam" id="PF11006">
    <property type="entry name" value="DUF2845"/>
    <property type="match status" value="1"/>
</dbReference>
<dbReference type="AlphaFoldDB" id="A0A0W0Y004"/>
<evidence type="ECO:0000313" key="2">
    <source>
        <dbReference type="Proteomes" id="UP000054618"/>
    </source>
</evidence>
<evidence type="ECO:0008006" key="3">
    <source>
        <dbReference type="Google" id="ProtNLM"/>
    </source>
</evidence>
<protein>
    <recommendedName>
        <fullName evidence="3">DUF2845 domain-containing protein</fullName>
    </recommendedName>
</protein>
<evidence type="ECO:0000313" key="1">
    <source>
        <dbReference type="EMBL" id="KTD50138.1"/>
    </source>
</evidence>
<dbReference type="OrthoDB" id="5642748at2"/>
<dbReference type="PATRIC" id="fig|45073.5.peg.1544"/>
<reference evidence="1 2" key="1">
    <citation type="submission" date="2015-11" db="EMBL/GenBank/DDBJ databases">
        <title>Genomic analysis of 38 Legionella species identifies large and diverse effector repertoires.</title>
        <authorList>
            <person name="Burstein D."/>
            <person name="Amaro F."/>
            <person name="Zusman T."/>
            <person name="Lifshitz Z."/>
            <person name="Cohen O."/>
            <person name="Gilbert J.A."/>
            <person name="Pupko T."/>
            <person name="Shuman H.A."/>
            <person name="Segal G."/>
        </authorList>
    </citation>
    <scope>NUCLEOTIDE SEQUENCE [LARGE SCALE GENOMIC DNA]</scope>
    <source>
        <strain evidence="1 2">CDC#1442-AUS-E</strain>
    </source>
</reference>
<proteinExistence type="predicted"/>